<accession>A0AAV4UH88</accession>
<dbReference type="Proteomes" id="UP001054945">
    <property type="component" value="Unassembled WGS sequence"/>
</dbReference>
<comment type="caution">
    <text evidence="1">The sequence shown here is derived from an EMBL/GenBank/DDBJ whole genome shotgun (WGS) entry which is preliminary data.</text>
</comment>
<proteinExistence type="predicted"/>
<name>A0AAV4UH88_CAEEX</name>
<reference evidence="1 2" key="1">
    <citation type="submission" date="2021-06" db="EMBL/GenBank/DDBJ databases">
        <title>Caerostris extrusa draft genome.</title>
        <authorList>
            <person name="Kono N."/>
            <person name="Arakawa K."/>
        </authorList>
    </citation>
    <scope>NUCLEOTIDE SEQUENCE [LARGE SCALE GENOMIC DNA]</scope>
</reference>
<gene>
    <name evidence="1" type="ORF">CEXT_35491</name>
</gene>
<dbReference type="AlphaFoldDB" id="A0AAV4UH88"/>
<keyword evidence="2" id="KW-1185">Reference proteome</keyword>
<sequence length="96" mass="10402">MKFPSRFHSNMATLVLSEANSTSAHRATFAGGPSLRRPTGKVTRFPVDGPSAGSLAFSGPLVLSFIDDLVGFLSEFFCLSFGEIHFICLLRIVYST</sequence>
<evidence type="ECO:0000313" key="1">
    <source>
        <dbReference type="EMBL" id="GIY57206.1"/>
    </source>
</evidence>
<organism evidence="1 2">
    <name type="scientific">Caerostris extrusa</name>
    <name type="common">Bark spider</name>
    <name type="synonym">Caerostris bankana</name>
    <dbReference type="NCBI Taxonomy" id="172846"/>
    <lineage>
        <taxon>Eukaryota</taxon>
        <taxon>Metazoa</taxon>
        <taxon>Ecdysozoa</taxon>
        <taxon>Arthropoda</taxon>
        <taxon>Chelicerata</taxon>
        <taxon>Arachnida</taxon>
        <taxon>Araneae</taxon>
        <taxon>Araneomorphae</taxon>
        <taxon>Entelegynae</taxon>
        <taxon>Araneoidea</taxon>
        <taxon>Araneidae</taxon>
        <taxon>Caerostris</taxon>
    </lineage>
</organism>
<evidence type="ECO:0000313" key="2">
    <source>
        <dbReference type="Proteomes" id="UP001054945"/>
    </source>
</evidence>
<protein>
    <submittedName>
        <fullName evidence="1">Uncharacterized protein</fullName>
    </submittedName>
</protein>
<dbReference type="EMBL" id="BPLR01012869">
    <property type="protein sequence ID" value="GIY57206.1"/>
    <property type="molecule type" value="Genomic_DNA"/>
</dbReference>